<gene>
    <name evidence="1" type="ORF">JCM19241_4479</name>
</gene>
<keyword evidence="1" id="KW-0378">Hydrolase</keyword>
<name>A0A0B8QDT2_9VIBR</name>
<comment type="caution">
    <text evidence="1">The sequence shown here is derived from an EMBL/GenBank/DDBJ whole genome shotgun (WGS) entry which is preliminary data.</text>
</comment>
<reference evidence="1 2" key="2">
    <citation type="submission" date="2015-01" db="EMBL/GenBank/DDBJ databases">
        <authorList>
            <consortium name="NBRP consortium"/>
            <person name="Sawabe T."/>
            <person name="Meirelles P."/>
            <person name="Feng G."/>
            <person name="Sayaka M."/>
            <person name="Hattori M."/>
            <person name="Ohkuma M."/>
        </authorList>
    </citation>
    <scope>NUCLEOTIDE SEQUENCE [LARGE SCALE GENOMIC DNA]</scope>
    <source>
        <strain evidence="2">JCM 19241</strain>
    </source>
</reference>
<dbReference type="GO" id="GO:0008832">
    <property type="term" value="F:dGTPase activity"/>
    <property type="evidence" value="ECO:0007669"/>
    <property type="project" value="UniProtKB-EC"/>
</dbReference>
<evidence type="ECO:0000313" key="1">
    <source>
        <dbReference type="EMBL" id="GAM77815.1"/>
    </source>
</evidence>
<protein>
    <submittedName>
        <fullName evidence="1">Deoxyguanosinetriphosphate triphosphohydrolase</fullName>
        <ecNumber evidence="1">3.1.5.1</ecNumber>
    </submittedName>
</protein>
<dbReference type="EMBL" id="BBSC01000010">
    <property type="protein sequence ID" value="GAM77815.1"/>
    <property type="molecule type" value="Genomic_DNA"/>
</dbReference>
<dbReference type="AlphaFoldDB" id="A0A0B8QDT2"/>
<proteinExistence type="predicted"/>
<dbReference type="EC" id="3.1.5.1" evidence="1"/>
<dbReference type="STRING" id="1481914.JCM19241_4479"/>
<sequence length="87" mass="9911">MMREHGGFEGNAQTFRIVSQLEPYTQHHGMNLCRRTLLGLIKYPSLLSQVERDPYLTVSTTQDSLNPVAGHQQKVSMMWTVKTSIGY</sequence>
<dbReference type="Proteomes" id="UP000031666">
    <property type="component" value="Unassembled WGS sequence"/>
</dbReference>
<reference evidence="1 2" key="1">
    <citation type="submission" date="2015-01" db="EMBL/GenBank/DDBJ databases">
        <title>Vibrio sp. C94 JCM 19241 whole genome shotgun sequence.</title>
        <authorList>
            <person name="Sawabe T."/>
            <person name="Meirelles P."/>
            <person name="Feng G."/>
            <person name="Sayaka M."/>
            <person name="Hattori M."/>
            <person name="Ohkuma M."/>
        </authorList>
    </citation>
    <scope>NUCLEOTIDE SEQUENCE [LARGE SCALE GENOMIC DNA]</scope>
    <source>
        <strain evidence="2">JCM 19241</strain>
    </source>
</reference>
<accession>A0A0B8QDT2</accession>
<evidence type="ECO:0000313" key="2">
    <source>
        <dbReference type="Proteomes" id="UP000031666"/>
    </source>
</evidence>
<organism evidence="1 2">
    <name type="scientific">Vibrio ishigakensis</name>
    <dbReference type="NCBI Taxonomy" id="1481914"/>
    <lineage>
        <taxon>Bacteria</taxon>
        <taxon>Pseudomonadati</taxon>
        <taxon>Pseudomonadota</taxon>
        <taxon>Gammaproteobacteria</taxon>
        <taxon>Vibrionales</taxon>
        <taxon>Vibrionaceae</taxon>
        <taxon>Vibrio</taxon>
    </lineage>
</organism>
<dbReference type="SUPFAM" id="SSF109604">
    <property type="entry name" value="HD-domain/PDEase-like"/>
    <property type="match status" value="1"/>
</dbReference>
<dbReference type="Gene3D" id="1.10.3210.10">
    <property type="entry name" value="Hypothetical protein af1432"/>
    <property type="match status" value="1"/>
</dbReference>